<evidence type="ECO:0000256" key="1">
    <source>
        <dbReference type="SAM" id="Phobius"/>
    </source>
</evidence>
<keyword evidence="3" id="KW-1185">Reference proteome</keyword>
<keyword evidence="1" id="KW-1133">Transmembrane helix</keyword>
<dbReference type="Proteomes" id="UP000182152">
    <property type="component" value="Unassembled WGS sequence"/>
</dbReference>
<accession>A0A1L8WSF3</accession>
<keyword evidence="1" id="KW-0472">Membrane</keyword>
<comment type="caution">
    <text evidence="2">The sequence shown here is derived from an EMBL/GenBank/DDBJ whole genome shotgun (WGS) entry which is preliminary data.</text>
</comment>
<organism evidence="2 3">
    <name type="scientific">Enterococcus ratti</name>
    <dbReference type="NCBI Taxonomy" id="150033"/>
    <lineage>
        <taxon>Bacteria</taxon>
        <taxon>Bacillati</taxon>
        <taxon>Bacillota</taxon>
        <taxon>Bacilli</taxon>
        <taxon>Lactobacillales</taxon>
        <taxon>Enterococcaceae</taxon>
        <taxon>Enterococcus</taxon>
    </lineage>
</organism>
<dbReference type="AlphaFoldDB" id="A0A1L8WSF3"/>
<feature type="transmembrane region" description="Helical" evidence="1">
    <location>
        <begin position="72"/>
        <end position="94"/>
    </location>
</feature>
<reference evidence="2 3" key="1">
    <citation type="submission" date="2014-12" db="EMBL/GenBank/DDBJ databases">
        <title>Draft genome sequences of 29 type strains of Enterococci.</title>
        <authorList>
            <person name="Zhong Z."/>
            <person name="Sun Z."/>
            <person name="Liu W."/>
            <person name="Zhang W."/>
            <person name="Zhang H."/>
        </authorList>
    </citation>
    <scope>NUCLEOTIDE SEQUENCE [LARGE SCALE GENOMIC DNA]</scope>
    <source>
        <strain evidence="2 3">DSM 15687</strain>
    </source>
</reference>
<evidence type="ECO:0000313" key="3">
    <source>
        <dbReference type="Proteomes" id="UP000182152"/>
    </source>
</evidence>
<feature type="transmembrane region" description="Helical" evidence="1">
    <location>
        <begin position="119"/>
        <end position="142"/>
    </location>
</feature>
<dbReference type="STRING" id="150033.RV14_GL000976"/>
<sequence length="145" mass="16729">MNFLIGFLLLGLGRALSMKVKKAFPPTVVLLAFGIFNTVTRTLSWQLILVYFLILLAVWLSHKEFYHKKFVYSWGAIFFDTSLFTFLFVVYAIVGYHSGSFWSNKFTANHFILFPSDEVWFSGLGFRSFFTGVSCTLSIFSYDTF</sequence>
<name>A0A1L8WSF3_9ENTE</name>
<keyword evidence="1" id="KW-0812">Transmembrane</keyword>
<evidence type="ECO:0000313" key="2">
    <source>
        <dbReference type="EMBL" id="OJG83742.1"/>
    </source>
</evidence>
<feature type="transmembrane region" description="Helical" evidence="1">
    <location>
        <begin position="43"/>
        <end position="60"/>
    </location>
</feature>
<gene>
    <name evidence="2" type="ORF">RV14_GL000976</name>
</gene>
<dbReference type="EMBL" id="JXLB01000002">
    <property type="protein sequence ID" value="OJG83742.1"/>
    <property type="molecule type" value="Genomic_DNA"/>
</dbReference>
<protein>
    <submittedName>
        <fullName evidence="2">Uncharacterized protein</fullName>
    </submittedName>
</protein>
<proteinExistence type="predicted"/>